<dbReference type="GeneID" id="54467542"/>
<dbReference type="OrthoDB" id="10416700at2759"/>
<dbReference type="Proteomes" id="UP000504636">
    <property type="component" value="Unplaced"/>
</dbReference>
<sequence length="649" mass="75319">MFRKFTNRLPAIPELPELPPLPDLSTLRLYEYASQVTLPTLNPSAPAVLQLSKDPEDSQELENWEHVEEKWEDSDVEELLEKAKYLPLDSPDARKEMDYFGSKDQQNHINIQRRAAAVKKQAEVDKKTAILRQPYISFRKIPKPPAISLDSEWEEERDKEDFAESNFMYCRPSMRKEFEDYHGTPYAQEALRLDKERRERKRRAEVAAIQDARRKADWERKLRENEEFAQPLLEALARQKKEKAEAEWLLVSPMDDEALRLEMQGRKDVDLKLEKEAPSYEASIEGRGKAGPEAPRHSMIDFELMSSPNTSEPLYVESIESTPVQELKSLIDPDAPQVELVFNASDQSPSPVQFPKRLLAAFSPFLRAHFARSDVAHDVVYLHLTEIDHATFMLLYRWMHMVCLGKYTPGTHRPEPYEPSDTILQLPELGAHQSLKTQVKLFCALNQLDIHLPKLQLRDLICTHFPIPDGPIVSTSLDNDSAPEFFPADDIRLVLNGIKLINLRRKTPVSSSSPKQHQNQVLRNRELEKEEWDESDEIEYFMHTHIARYIVLLQAFRLFRKEYARFLNEEDDAIARPLALDVQRHKNLRRCVEVWQRQVPDDVAEMEVETENSAEVDRVRMLLERDPHEGELSSAWHCGGGGIIWGRRK</sequence>
<reference evidence="3" key="3">
    <citation type="submission" date="2025-04" db="UniProtKB">
        <authorList>
            <consortium name="RefSeq"/>
        </authorList>
    </citation>
    <scope>IDENTIFICATION</scope>
    <source>
        <strain evidence="3">CBS 304.34</strain>
    </source>
</reference>
<organism evidence="1">
    <name type="scientific">Mytilinidion resinicola</name>
    <dbReference type="NCBI Taxonomy" id="574789"/>
    <lineage>
        <taxon>Eukaryota</taxon>
        <taxon>Fungi</taxon>
        <taxon>Dikarya</taxon>
        <taxon>Ascomycota</taxon>
        <taxon>Pezizomycotina</taxon>
        <taxon>Dothideomycetes</taxon>
        <taxon>Pleosporomycetidae</taxon>
        <taxon>Mytilinidiales</taxon>
        <taxon>Mytilinidiaceae</taxon>
        <taxon>Mytilinidion</taxon>
    </lineage>
</organism>
<keyword evidence="2" id="KW-1185">Reference proteome</keyword>
<evidence type="ECO:0000313" key="1">
    <source>
        <dbReference type="EMBL" id="KAF2806373.1"/>
    </source>
</evidence>
<protein>
    <recommendedName>
        <fullName evidence="4">BTB domain-containing protein</fullName>
    </recommendedName>
</protein>
<accession>A0A6A6YCY0</accession>
<evidence type="ECO:0008006" key="4">
    <source>
        <dbReference type="Google" id="ProtNLM"/>
    </source>
</evidence>
<name>A0A6A6YCY0_9PEZI</name>
<dbReference type="RefSeq" id="XP_033573337.1">
    <property type="nucleotide sequence ID" value="XM_033726649.1"/>
</dbReference>
<gene>
    <name evidence="1 3" type="ORF">BDZ99DRAFT_538593</name>
</gene>
<reference evidence="3" key="2">
    <citation type="submission" date="2020-04" db="EMBL/GenBank/DDBJ databases">
        <authorList>
            <consortium name="NCBI Genome Project"/>
        </authorList>
    </citation>
    <scope>NUCLEOTIDE SEQUENCE</scope>
    <source>
        <strain evidence="3">CBS 304.34</strain>
    </source>
</reference>
<dbReference type="AlphaFoldDB" id="A0A6A6YCY0"/>
<dbReference type="EMBL" id="MU003707">
    <property type="protein sequence ID" value="KAF2806373.1"/>
    <property type="molecule type" value="Genomic_DNA"/>
</dbReference>
<evidence type="ECO:0000313" key="3">
    <source>
        <dbReference type="RefSeq" id="XP_033573337.1"/>
    </source>
</evidence>
<reference evidence="1 3" key="1">
    <citation type="journal article" date="2020" name="Stud. Mycol.">
        <title>101 Dothideomycetes genomes: a test case for predicting lifestyles and emergence of pathogens.</title>
        <authorList>
            <person name="Haridas S."/>
            <person name="Albert R."/>
            <person name="Binder M."/>
            <person name="Bloem J."/>
            <person name="Labutti K."/>
            <person name="Salamov A."/>
            <person name="Andreopoulos B."/>
            <person name="Baker S."/>
            <person name="Barry K."/>
            <person name="Bills G."/>
            <person name="Bluhm B."/>
            <person name="Cannon C."/>
            <person name="Castanera R."/>
            <person name="Culley D."/>
            <person name="Daum C."/>
            <person name="Ezra D."/>
            <person name="Gonzalez J."/>
            <person name="Henrissat B."/>
            <person name="Kuo A."/>
            <person name="Liang C."/>
            <person name="Lipzen A."/>
            <person name="Lutzoni F."/>
            <person name="Magnuson J."/>
            <person name="Mondo S."/>
            <person name="Nolan M."/>
            <person name="Ohm R."/>
            <person name="Pangilinan J."/>
            <person name="Park H.-J."/>
            <person name="Ramirez L."/>
            <person name="Alfaro M."/>
            <person name="Sun H."/>
            <person name="Tritt A."/>
            <person name="Yoshinaga Y."/>
            <person name="Zwiers L.-H."/>
            <person name="Turgeon B."/>
            <person name="Goodwin S."/>
            <person name="Spatafora J."/>
            <person name="Crous P."/>
            <person name="Grigoriev I."/>
        </authorList>
    </citation>
    <scope>NUCLEOTIDE SEQUENCE</scope>
    <source>
        <strain evidence="1 3">CBS 304.34</strain>
    </source>
</reference>
<proteinExistence type="predicted"/>
<evidence type="ECO:0000313" key="2">
    <source>
        <dbReference type="Proteomes" id="UP000504636"/>
    </source>
</evidence>
<dbReference type="CDD" id="cd18186">
    <property type="entry name" value="BTB_POZ_ZBTB_KLHL-like"/>
    <property type="match status" value="1"/>
</dbReference>